<feature type="signal peptide" evidence="2">
    <location>
        <begin position="1"/>
        <end position="22"/>
    </location>
</feature>
<dbReference type="PROSITE" id="PS51257">
    <property type="entry name" value="PROKAR_LIPOPROTEIN"/>
    <property type="match status" value="1"/>
</dbReference>
<feature type="region of interest" description="Disordered" evidence="1">
    <location>
        <begin position="28"/>
        <end position="59"/>
    </location>
</feature>
<keyword evidence="2" id="KW-0732">Signal</keyword>
<dbReference type="EMBL" id="FUKI01000079">
    <property type="protein sequence ID" value="SJM90974.1"/>
    <property type="molecule type" value="Genomic_DNA"/>
</dbReference>
<accession>A0A1R4H415</accession>
<evidence type="ECO:0000256" key="2">
    <source>
        <dbReference type="SAM" id="SignalP"/>
    </source>
</evidence>
<gene>
    <name evidence="3" type="ORF">CRENPOLYSF1_170030</name>
</gene>
<evidence type="ECO:0008006" key="5">
    <source>
        <dbReference type="Google" id="ProtNLM"/>
    </source>
</evidence>
<reference evidence="4" key="1">
    <citation type="submission" date="2017-02" db="EMBL/GenBank/DDBJ databases">
        <authorList>
            <person name="Daims H."/>
        </authorList>
    </citation>
    <scope>NUCLEOTIDE SEQUENCE [LARGE SCALE GENOMIC DNA]</scope>
</reference>
<evidence type="ECO:0000313" key="4">
    <source>
        <dbReference type="Proteomes" id="UP000195667"/>
    </source>
</evidence>
<feature type="chain" id="PRO_5013159232" description="Lipoprotein" evidence="2">
    <location>
        <begin position="23"/>
        <end position="59"/>
    </location>
</feature>
<dbReference type="Proteomes" id="UP000195667">
    <property type="component" value="Unassembled WGS sequence"/>
</dbReference>
<keyword evidence="4" id="KW-1185">Reference proteome</keyword>
<proteinExistence type="predicted"/>
<sequence length="59" mass="6349">MNTKKHLVILITLLFLTVSACAAKSTKGFKNEGYSSHPGGKGHPWDKGRSYSGPQSSDN</sequence>
<organism evidence="3 4">
    <name type="scientific">Crenothrix polyspora</name>
    <dbReference type="NCBI Taxonomy" id="360316"/>
    <lineage>
        <taxon>Bacteria</taxon>
        <taxon>Pseudomonadati</taxon>
        <taxon>Pseudomonadota</taxon>
        <taxon>Gammaproteobacteria</taxon>
        <taxon>Methylococcales</taxon>
        <taxon>Crenotrichaceae</taxon>
        <taxon>Crenothrix</taxon>
    </lineage>
</organism>
<name>A0A1R4H415_9GAMM</name>
<protein>
    <recommendedName>
        <fullName evidence="5">Lipoprotein</fullName>
    </recommendedName>
</protein>
<evidence type="ECO:0000256" key="1">
    <source>
        <dbReference type="SAM" id="MobiDB-lite"/>
    </source>
</evidence>
<evidence type="ECO:0000313" key="3">
    <source>
        <dbReference type="EMBL" id="SJM90974.1"/>
    </source>
</evidence>
<dbReference type="AlphaFoldDB" id="A0A1R4H415"/>